<dbReference type="Gene3D" id="3.40.50.300">
    <property type="entry name" value="P-loop containing nucleotide triphosphate hydrolases"/>
    <property type="match status" value="1"/>
</dbReference>
<evidence type="ECO:0000256" key="1">
    <source>
        <dbReference type="ARBA" id="ARBA00022737"/>
    </source>
</evidence>
<dbReference type="Proteomes" id="UP000219338">
    <property type="component" value="Unassembled WGS sequence"/>
</dbReference>
<evidence type="ECO:0000259" key="2">
    <source>
        <dbReference type="Pfam" id="PF24883"/>
    </source>
</evidence>
<accession>A0A284RK82</accession>
<reference evidence="4" key="1">
    <citation type="journal article" date="2017" name="Nat. Ecol. Evol.">
        <title>Genome expansion and lineage-specific genetic innovations in the forest pathogenic fungi Armillaria.</title>
        <authorList>
            <person name="Sipos G."/>
            <person name="Prasanna A.N."/>
            <person name="Walter M.C."/>
            <person name="O'Connor E."/>
            <person name="Balint B."/>
            <person name="Krizsan K."/>
            <person name="Kiss B."/>
            <person name="Hess J."/>
            <person name="Varga T."/>
            <person name="Slot J."/>
            <person name="Riley R."/>
            <person name="Boka B."/>
            <person name="Rigling D."/>
            <person name="Barry K."/>
            <person name="Lee J."/>
            <person name="Mihaltcheva S."/>
            <person name="LaButti K."/>
            <person name="Lipzen A."/>
            <person name="Waldron R."/>
            <person name="Moloney N.M."/>
            <person name="Sperisen C."/>
            <person name="Kredics L."/>
            <person name="Vagvoelgyi C."/>
            <person name="Patrignani A."/>
            <person name="Fitzpatrick D."/>
            <person name="Nagy I."/>
            <person name="Doyle S."/>
            <person name="Anderson J.B."/>
            <person name="Grigoriev I.V."/>
            <person name="Gueldener U."/>
            <person name="Muensterkoetter M."/>
            <person name="Nagy L.G."/>
        </authorList>
    </citation>
    <scope>NUCLEOTIDE SEQUENCE [LARGE SCALE GENOMIC DNA]</scope>
    <source>
        <strain evidence="4">C18/9</strain>
    </source>
</reference>
<dbReference type="EMBL" id="FUEG01000010">
    <property type="protein sequence ID" value="SJL09145.1"/>
    <property type="molecule type" value="Genomic_DNA"/>
</dbReference>
<dbReference type="SUPFAM" id="SSF82171">
    <property type="entry name" value="DPP6 N-terminal domain-like"/>
    <property type="match status" value="1"/>
</dbReference>
<feature type="domain" description="Nephrocystin 3-like N-terminal" evidence="2">
    <location>
        <begin position="397"/>
        <end position="554"/>
    </location>
</feature>
<evidence type="ECO:0000313" key="3">
    <source>
        <dbReference type="EMBL" id="SJL09145.1"/>
    </source>
</evidence>
<dbReference type="Gene3D" id="2.120.10.30">
    <property type="entry name" value="TolB, C-terminal domain"/>
    <property type="match status" value="1"/>
</dbReference>
<gene>
    <name evidence="3" type="ORF">ARMOST_12521</name>
</gene>
<dbReference type="STRING" id="47428.A0A284RK82"/>
<keyword evidence="1" id="KW-0677">Repeat</keyword>
<organism evidence="3 4">
    <name type="scientific">Armillaria ostoyae</name>
    <name type="common">Armillaria root rot fungus</name>
    <dbReference type="NCBI Taxonomy" id="47428"/>
    <lineage>
        <taxon>Eukaryota</taxon>
        <taxon>Fungi</taxon>
        <taxon>Dikarya</taxon>
        <taxon>Basidiomycota</taxon>
        <taxon>Agaricomycotina</taxon>
        <taxon>Agaricomycetes</taxon>
        <taxon>Agaricomycetidae</taxon>
        <taxon>Agaricales</taxon>
        <taxon>Marasmiineae</taxon>
        <taxon>Physalacriaceae</taxon>
        <taxon>Armillaria</taxon>
    </lineage>
</organism>
<name>A0A284RK82_ARMOS</name>
<proteinExistence type="predicted"/>
<dbReference type="InterPro" id="IPR027417">
    <property type="entry name" value="P-loop_NTPase"/>
</dbReference>
<protein>
    <recommendedName>
        <fullName evidence="2">Nephrocystin 3-like N-terminal domain-containing protein</fullName>
    </recommendedName>
</protein>
<dbReference type="SUPFAM" id="SSF52540">
    <property type="entry name" value="P-loop containing nucleoside triphosphate hydrolases"/>
    <property type="match status" value="1"/>
</dbReference>
<dbReference type="InterPro" id="IPR011042">
    <property type="entry name" value="6-blade_b-propeller_TolB-like"/>
</dbReference>
<evidence type="ECO:0000313" key="4">
    <source>
        <dbReference type="Proteomes" id="UP000219338"/>
    </source>
</evidence>
<dbReference type="OrthoDB" id="163438at2759"/>
<sequence length="1342" mass="151442">MYGPFYLRIHVLFVKRLYWLAIELLNLPTALDTRYYRLKIFAGSVYKKTDTYTLKTKALKTTPIPKWTICLDLSSINESERFQVEVYCRRGDGKYKCLGFCEASIWDVSIGETDIIVMSIGSNSSCPNVSLKIFREGASDYSPIAQLASEDQDMLATPQSALSNTVYPESQDTSDLSGMQPEEISARSVEDDWATAGKVIEDTAKPNDPSEWISKLTDGIDTVKNLIDAVKDLHPAASIAWGIISSCVNILKQRTERDKTVLRLYEVMIMTYKEASDYRRLWQQQKLAPIYKSLFQTTNECGMLIKGYTNKTRFKRFFSLNVTQKAEEFIQGFANLREQLNSGVAKDALVVTLGVRANVDILAMKTLLQELRPGQELGPKSVCMPGTRVETINYLMSWIAEYDDSVLWCSGLAGTGKSSLVGTLHKLLGFHIGSHSRLAAFIRYDRTSYSNSSELITSIAYSLGMFDQRIGDAIAKALDTSRAAVKMPVSESHIKFQLLVQEPLETIPELQDEGSLVVIIDGLDESEVSNELLKVLADGFGPKLPFMRLIVSSRPEEKIARVFKNCRHVHCYSLDTSSEEVKLDIQYFIRQRFTSIDDGSVWGKHNKEDVITSLAERASGLFIWAATVSDAMEALTILYRTALDTIVSEVPGTKEDVQRCIRAVLGALIVRKRVMSVPMLTELVLQEGDPSAQFIVDKLGSVVQDFGECLVLIHKSFDDFLRDHGRCGDLWFIDVKEHEKELARRCVLSLTMFFKDWTSPCALPGSMDICLRATTWDQSYNAIPSHIKDYAVEVLECHLDAFVRLGIDTYRPLFDRYFLFWLEILYAFMHPLPVEALLKVVSVVNAEVTDEKLRTYVYHAFTFWDRFTKFSTKYRQVKPAYVYTHAMSISPSENLICRDWGQSSGVNAPFDKERLLALITMSISTSEITYSSYGLQDFLMFQGSRHIQFEFIINPHLLRTDMQSRGVVIYSKGPILFDVDTGRIAEASPPSILLYFPDLLLPSSYGAETYHLDETFSATGGGQMVTRLMLWNTCCGDRSEYSFNSTPYEIIERHDSDPQDAMISNVDEDNDYDNRSDNGITPPSICMFISIANTQTSRCDNYFLPAVQGDGGAWPVVKKYAHGLLVIEERSGLILNIEPRTSGCNKWMTLDGGTNGINSFVIMEDGSRLLGLTEAAGKISLREWETSTGGLCYCPDFKYGDPSGSFSYKMSPDGSKIAVSQDAQTYILGITSESSADITHLKEATYLVWFPDSKRIAYIQRWQCKEYKHGKKFHDLVVQRLAGGQITTIHRWYYSSEFTKILVTSDGSRMITITNNDLCGKPKWNLIKSKERTLRTWDVSDL</sequence>
<keyword evidence="4" id="KW-1185">Reference proteome</keyword>
<dbReference type="PANTHER" id="PTHR10039">
    <property type="entry name" value="AMELOGENIN"/>
    <property type="match status" value="1"/>
</dbReference>
<dbReference type="Pfam" id="PF24883">
    <property type="entry name" value="NPHP3_N"/>
    <property type="match status" value="1"/>
</dbReference>
<dbReference type="PANTHER" id="PTHR10039:SF14">
    <property type="entry name" value="NACHT DOMAIN-CONTAINING PROTEIN"/>
    <property type="match status" value="1"/>
</dbReference>
<dbReference type="InterPro" id="IPR056884">
    <property type="entry name" value="NPHP3-like_N"/>
</dbReference>